<organism evidence="6 7">
    <name type="scientific">Candidatus Opimibacter skivensis</name>
    <dbReference type="NCBI Taxonomy" id="2982028"/>
    <lineage>
        <taxon>Bacteria</taxon>
        <taxon>Pseudomonadati</taxon>
        <taxon>Bacteroidota</taxon>
        <taxon>Saprospiria</taxon>
        <taxon>Saprospirales</taxon>
        <taxon>Saprospiraceae</taxon>
        <taxon>Candidatus Opimibacter</taxon>
    </lineage>
</organism>
<dbReference type="PANTHER" id="PTHR33798">
    <property type="entry name" value="FLAVOPROTEIN OXYGENASE"/>
    <property type="match status" value="1"/>
</dbReference>
<dbReference type="SMART" id="SM00903">
    <property type="entry name" value="Flavin_Reduct"/>
    <property type="match status" value="1"/>
</dbReference>
<keyword evidence="3" id="KW-0288">FMN</keyword>
<dbReference type="InterPro" id="IPR002563">
    <property type="entry name" value="Flavin_Rdtase-like_dom"/>
</dbReference>
<evidence type="ECO:0000256" key="2">
    <source>
        <dbReference type="ARBA" id="ARBA00022630"/>
    </source>
</evidence>
<evidence type="ECO:0000256" key="4">
    <source>
        <dbReference type="ARBA" id="ARBA00038054"/>
    </source>
</evidence>
<reference evidence="6 7" key="1">
    <citation type="submission" date="2020-10" db="EMBL/GenBank/DDBJ databases">
        <title>Connecting structure to function with the recovery of over 1000 high-quality activated sludge metagenome-assembled genomes encoding full-length rRNA genes using long-read sequencing.</title>
        <authorList>
            <person name="Singleton C.M."/>
            <person name="Petriglieri F."/>
            <person name="Kristensen J.M."/>
            <person name="Kirkegaard R.H."/>
            <person name="Michaelsen T.Y."/>
            <person name="Andersen M.H."/>
            <person name="Karst S.M."/>
            <person name="Dueholm M.S."/>
            <person name="Nielsen P.H."/>
            <person name="Albertsen M."/>
        </authorList>
    </citation>
    <scope>NUCLEOTIDE SEQUENCE [LARGE SCALE GENOMIC DNA]</scope>
    <source>
        <strain evidence="6">Ribe_18-Q3-R11-54_MAXAC.273</strain>
    </source>
</reference>
<comment type="similarity">
    <text evidence="4">Belongs to the flavoredoxin family.</text>
</comment>
<dbReference type="Proteomes" id="UP000808337">
    <property type="component" value="Unassembled WGS sequence"/>
</dbReference>
<keyword evidence="2" id="KW-0285">Flavoprotein</keyword>
<accession>A0A9D7XSM8</accession>
<comment type="caution">
    <text evidence="6">The sequence shown here is derived from an EMBL/GenBank/DDBJ whole genome shotgun (WGS) entry which is preliminary data.</text>
</comment>
<dbReference type="AlphaFoldDB" id="A0A9D7XSM8"/>
<name>A0A9D7XSM8_9BACT</name>
<protein>
    <submittedName>
        <fullName evidence="6">Flavin reductase family protein</fullName>
    </submittedName>
</protein>
<dbReference type="SUPFAM" id="SSF50475">
    <property type="entry name" value="FMN-binding split barrel"/>
    <property type="match status" value="1"/>
</dbReference>
<evidence type="ECO:0000256" key="1">
    <source>
        <dbReference type="ARBA" id="ARBA00001917"/>
    </source>
</evidence>
<dbReference type="GO" id="GO:0016646">
    <property type="term" value="F:oxidoreductase activity, acting on the CH-NH group of donors, NAD or NADP as acceptor"/>
    <property type="evidence" value="ECO:0007669"/>
    <property type="project" value="UniProtKB-ARBA"/>
</dbReference>
<evidence type="ECO:0000313" key="6">
    <source>
        <dbReference type="EMBL" id="MBK9982693.1"/>
    </source>
</evidence>
<evidence type="ECO:0000313" key="7">
    <source>
        <dbReference type="Proteomes" id="UP000808337"/>
    </source>
</evidence>
<dbReference type="InterPro" id="IPR012349">
    <property type="entry name" value="Split_barrel_FMN-bd"/>
</dbReference>
<sequence>MLTIDPHDVVQKDLHQFILGSVAPRPIAFVSTIDEEGRQNLAPYSFFNAFSSNPPIVVFSSNRRGSNNTTKDTLDNIRISGECVINAVNYAMVRQMAVASVDFPKGVSEFVKTGLTPIPSDLVAPPRVAESPSQMECKVKDIITLGDKGGAGHLIICEIVRMHISKDVLGERNRIDPHKMDLMGRMGRAFYVRCSGPAIHTIVQEFLPVTIGYDNLPSSIKNSLVLTGNDLGKLAGRVSLPTKEEIDAVAELPEVKVALSQTNKDTAVHYLAKTFLDRDEVATGFSILMLDTSINTVYPHRWNVLHDKSDLS</sequence>
<evidence type="ECO:0000256" key="3">
    <source>
        <dbReference type="ARBA" id="ARBA00022643"/>
    </source>
</evidence>
<dbReference type="Gene3D" id="2.30.110.10">
    <property type="entry name" value="Electron Transport, Fmn-binding Protein, Chain A"/>
    <property type="match status" value="1"/>
</dbReference>
<dbReference type="EMBL" id="JADKGY010000006">
    <property type="protein sequence ID" value="MBK9982693.1"/>
    <property type="molecule type" value="Genomic_DNA"/>
</dbReference>
<comment type="cofactor">
    <cofactor evidence="1">
        <name>FMN</name>
        <dbReference type="ChEBI" id="CHEBI:58210"/>
    </cofactor>
</comment>
<dbReference type="GO" id="GO:0010181">
    <property type="term" value="F:FMN binding"/>
    <property type="evidence" value="ECO:0007669"/>
    <property type="project" value="InterPro"/>
</dbReference>
<dbReference type="Pfam" id="PF01613">
    <property type="entry name" value="Flavin_Reduct"/>
    <property type="match status" value="1"/>
</dbReference>
<gene>
    <name evidence="6" type="ORF">IPP15_09770</name>
</gene>
<proteinExistence type="inferred from homology"/>
<evidence type="ECO:0000259" key="5">
    <source>
        <dbReference type="SMART" id="SM00903"/>
    </source>
</evidence>
<feature type="domain" description="Flavin reductase like" evidence="5">
    <location>
        <begin position="20"/>
        <end position="174"/>
    </location>
</feature>
<dbReference type="PANTHER" id="PTHR33798:SF5">
    <property type="entry name" value="FLAVIN REDUCTASE LIKE DOMAIN-CONTAINING PROTEIN"/>
    <property type="match status" value="1"/>
</dbReference>